<organism evidence="3 4">
    <name type="scientific">Pseudonocardia ammonioxydans</name>
    <dbReference type="NCBI Taxonomy" id="260086"/>
    <lineage>
        <taxon>Bacteria</taxon>
        <taxon>Bacillati</taxon>
        <taxon>Actinomycetota</taxon>
        <taxon>Actinomycetes</taxon>
        <taxon>Pseudonocardiales</taxon>
        <taxon>Pseudonocardiaceae</taxon>
        <taxon>Pseudonocardia</taxon>
    </lineage>
</organism>
<feature type="region of interest" description="Disordered" evidence="1">
    <location>
        <begin position="101"/>
        <end position="144"/>
    </location>
</feature>
<protein>
    <recommendedName>
        <fullName evidence="5">Small secreted domain</fullName>
    </recommendedName>
</protein>
<gene>
    <name evidence="3" type="ORF">SAMN05216207_1005200</name>
</gene>
<evidence type="ECO:0000256" key="2">
    <source>
        <dbReference type="SAM" id="SignalP"/>
    </source>
</evidence>
<evidence type="ECO:0000256" key="1">
    <source>
        <dbReference type="SAM" id="MobiDB-lite"/>
    </source>
</evidence>
<feature type="compositionally biased region" description="Polar residues" evidence="1">
    <location>
        <begin position="106"/>
        <end position="120"/>
    </location>
</feature>
<accession>A0A1I4V6B8</accession>
<dbReference type="AlphaFoldDB" id="A0A1I4V6B8"/>
<keyword evidence="4" id="KW-1185">Reference proteome</keyword>
<keyword evidence="2" id="KW-0732">Signal</keyword>
<evidence type="ECO:0000313" key="4">
    <source>
        <dbReference type="Proteomes" id="UP000199614"/>
    </source>
</evidence>
<reference evidence="3 4" key="1">
    <citation type="submission" date="2016-10" db="EMBL/GenBank/DDBJ databases">
        <authorList>
            <person name="de Groot N.N."/>
        </authorList>
    </citation>
    <scope>NUCLEOTIDE SEQUENCE [LARGE SCALE GENOMIC DNA]</scope>
    <source>
        <strain evidence="3 4">CGMCC 4.1877</strain>
    </source>
</reference>
<feature type="chain" id="PRO_5011459123" description="Small secreted domain" evidence="2">
    <location>
        <begin position="26"/>
        <end position="144"/>
    </location>
</feature>
<dbReference type="OrthoDB" id="9991955at2"/>
<sequence>MLKKAGIIAAAGAASLVAMSPLAFAGEGDTYKANESFNPSKTTGSYNKGQAVEDSEGTAQKNSAGLVNLSNNNLNFSPQTCGTAFNGNSLVQGALGGLMSEAENESGVNSDNGVNCTNAPENGDSADIDTEDGGKHHGGDKGTK</sequence>
<dbReference type="EMBL" id="FOUY01000005">
    <property type="protein sequence ID" value="SFM96718.1"/>
    <property type="molecule type" value="Genomic_DNA"/>
</dbReference>
<evidence type="ECO:0008006" key="5">
    <source>
        <dbReference type="Google" id="ProtNLM"/>
    </source>
</evidence>
<feature type="signal peptide" evidence="2">
    <location>
        <begin position="1"/>
        <end position="25"/>
    </location>
</feature>
<feature type="region of interest" description="Disordered" evidence="1">
    <location>
        <begin position="33"/>
        <end position="59"/>
    </location>
</feature>
<feature type="compositionally biased region" description="Polar residues" evidence="1">
    <location>
        <begin position="33"/>
        <end position="48"/>
    </location>
</feature>
<evidence type="ECO:0000313" key="3">
    <source>
        <dbReference type="EMBL" id="SFM96718.1"/>
    </source>
</evidence>
<dbReference type="Proteomes" id="UP000199614">
    <property type="component" value="Unassembled WGS sequence"/>
</dbReference>
<proteinExistence type="predicted"/>
<name>A0A1I4V6B8_PSUAM</name>
<dbReference type="RefSeq" id="WP_093339219.1">
    <property type="nucleotide sequence ID" value="NZ_FOUY01000005.1"/>
</dbReference>
<feature type="compositionally biased region" description="Basic and acidic residues" evidence="1">
    <location>
        <begin position="132"/>
        <end position="144"/>
    </location>
</feature>